<dbReference type="AlphaFoldDB" id="A0A1Z1FGF4"/>
<geneLocation type="plasmid" evidence="3">
    <name>pcme4a9i</name>
</geneLocation>
<keyword evidence="3" id="KW-1185">Reference proteome</keyword>
<protein>
    <submittedName>
        <fullName evidence="2">Uncharacterized protein</fullName>
    </submittedName>
</protein>
<organism evidence="2 3">
    <name type="scientific">Croceicoccus marinus</name>
    <dbReference type="NCBI Taxonomy" id="450378"/>
    <lineage>
        <taxon>Bacteria</taxon>
        <taxon>Pseudomonadati</taxon>
        <taxon>Pseudomonadota</taxon>
        <taxon>Alphaproteobacteria</taxon>
        <taxon>Sphingomonadales</taxon>
        <taxon>Erythrobacteraceae</taxon>
        <taxon>Croceicoccus</taxon>
    </lineage>
</organism>
<dbReference type="Proteomes" id="UP000195807">
    <property type="component" value="Plasmid pCME4A9I"/>
</dbReference>
<dbReference type="KEGG" id="cman:A9D14_15805"/>
<accession>A0A1Z1FGF4</accession>
<proteinExistence type="predicted"/>
<keyword evidence="2" id="KW-0614">Plasmid</keyword>
<feature type="compositionally biased region" description="Basic and acidic residues" evidence="1">
    <location>
        <begin position="57"/>
        <end position="76"/>
    </location>
</feature>
<evidence type="ECO:0000313" key="3">
    <source>
        <dbReference type="Proteomes" id="UP000195807"/>
    </source>
</evidence>
<feature type="compositionally biased region" description="Basic and acidic residues" evidence="1">
    <location>
        <begin position="85"/>
        <end position="96"/>
    </location>
</feature>
<dbReference type="RefSeq" id="WP_066850032.1">
    <property type="nucleotide sequence ID" value="NZ_CP019603.1"/>
</dbReference>
<name>A0A1Z1FGF4_9SPHN</name>
<reference evidence="2 3" key="1">
    <citation type="submission" date="2017-01" db="EMBL/GenBank/DDBJ databases">
        <title>Complete genome sequence of esterase-producing bacterium Croceicoccus marinus E4A9.</title>
        <authorList>
            <person name="Wu Y.-H."/>
            <person name="Cheng H."/>
            <person name="Xu L."/>
            <person name="Huo Y.-Y."/>
            <person name="Wang C.-S."/>
            <person name="Xu X.-W."/>
        </authorList>
    </citation>
    <scope>NUCLEOTIDE SEQUENCE [LARGE SCALE GENOMIC DNA]</scope>
    <source>
        <strain evidence="2 3">E4A9</strain>
        <plasmid evidence="3">Plasmid pcme4a9i</plasmid>
    </source>
</reference>
<dbReference type="EMBL" id="CP019603">
    <property type="protein sequence ID" value="ARU17816.1"/>
    <property type="molecule type" value="Genomic_DNA"/>
</dbReference>
<gene>
    <name evidence="2" type="ORF">A9D14_15805</name>
</gene>
<feature type="region of interest" description="Disordered" evidence="1">
    <location>
        <begin position="57"/>
        <end position="103"/>
    </location>
</feature>
<dbReference type="InterPro" id="IPR045510">
    <property type="entry name" value="DUF6481"/>
</dbReference>
<evidence type="ECO:0000313" key="2">
    <source>
        <dbReference type="EMBL" id="ARU17816.1"/>
    </source>
</evidence>
<dbReference type="Pfam" id="PF20089">
    <property type="entry name" value="DUF6481"/>
    <property type="match status" value="1"/>
</dbReference>
<dbReference type="STRING" id="450378.GCA_001661675_03175"/>
<sequence>MAGYKEPDLNERRNAAAAAREKALAKLRAKPPVDPAVQAERLAAAEARAQVQAEKRAALKEKKAREQAEKAARIEANKAPAGPTEAERKAARDAKYAARKARK</sequence>
<evidence type="ECO:0000256" key="1">
    <source>
        <dbReference type="SAM" id="MobiDB-lite"/>
    </source>
</evidence>